<reference evidence="2 3" key="1">
    <citation type="submission" date="2019-06" db="EMBL/GenBank/DDBJ databases">
        <title>Whole genome sequence for Rhodospirillaceae sp. R148.</title>
        <authorList>
            <person name="Wang G."/>
        </authorList>
    </citation>
    <scope>NUCLEOTIDE SEQUENCE [LARGE SCALE GENOMIC DNA]</scope>
    <source>
        <strain evidence="2 3">R148</strain>
    </source>
</reference>
<dbReference type="Pfam" id="PF00903">
    <property type="entry name" value="Glyoxalase"/>
    <property type="match status" value="1"/>
</dbReference>
<dbReference type="EMBL" id="VHSH01000005">
    <property type="protein sequence ID" value="TQV79249.1"/>
    <property type="molecule type" value="Genomic_DNA"/>
</dbReference>
<keyword evidence="3" id="KW-1185">Reference proteome</keyword>
<dbReference type="PROSITE" id="PS51819">
    <property type="entry name" value="VOC"/>
    <property type="match status" value="1"/>
</dbReference>
<evidence type="ECO:0000259" key="1">
    <source>
        <dbReference type="PROSITE" id="PS51819"/>
    </source>
</evidence>
<name>A0A545TPV7_9PROT</name>
<organism evidence="2 3">
    <name type="scientific">Denitrobaculum tricleocarpae</name>
    <dbReference type="NCBI Taxonomy" id="2591009"/>
    <lineage>
        <taxon>Bacteria</taxon>
        <taxon>Pseudomonadati</taxon>
        <taxon>Pseudomonadota</taxon>
        <taxon>Alphaproteobacteria</taxon>
        <taxon>Rhodospirillales</taxon>
        <taxon>Rhodospirillaceae</taxon>
        <taxon>Denitrobaculum</taxon>
    </lineage>
</organism>
<dbReference type="InterPro" id="IPR037523">
    <property type="entry name" value="VOC_core"/>
</dbReference>
<dbReference type="SUPFAM" id="SSF54593">
    <property type="entry name" value="Glyoxalase/Bleomycin resistance protein/Dihydroxybiphenyl dioxygenase"/>
    <property type="match status" value="1"/>
</dbReference>
<dbReference type="OrthoDB" id="9807407at2"/>
<proteinExistence type="predicted"/>
<feature type="domain" description="VOC" evidence="1">
    <location>
        <begin position="9"/>
        <end position="134"/>
    </location>
</feature>
<dbReference type="Gene3D" id="3.10.180.10">
    <property type="entry name" value="2,3-Dihydroxybiphenyl 1,2-Dioxygenase, domain 1"/>
    <property type="match status" value="1"/>
</dbReference>
<protein>
    <submittedName>
        <fullName evidence="2">Glyoxalase</fullName>
    </submittedName>
</protein>
<evidence type="ECO:0000313" key="3">
    <source>
        <dbReference type="Proteomes" id="UP000315252"/>
    </source>
</evidence>
<evidence type="ECO:0000313" key="2">
    <source>
        <dbReference type="EMBL" id="TQV79249.1"/>
    </source>
</evidence>
<dbReference type="Proteomes" id="UP000315252">
    <property type="component" value="Unassembled WGS sequence"/>
</dbReference>
<dbReference type="InterPro" id="IPR004360">
    <property type="entry name" value="Glyas_Fos-R_dOase_dom"/>
</dbReference>
<accession>A0A545TPV7</accession>
<gene>
    <name evidence="2" type="ORF">FKG95_16490</name>
</gene>
<dbReference type="InterPro" id="IPR029068">
    <property type="entry name" value="Glyas_Bleomycin-R_OHBP_Dase"/>
</dbReference>
<sequence>MPDTPMTLGVDHIGLAVQNLEASEGFFVNCLGWKKVGGKPDYPSAFVSDGTSVLTLWQVEDPDSCVTFDRRQNVGLHHLALKVADEAALNALFESVSAWPGVTVEFAPEPSGAGPKIHAMIKDPGGVRVEFAYDPR</sequence>
<comment type="caution">
    <text evidence="2">The sequence shown here is derived from an EMBL/GenBank/DDBJ whole genome shotgun (WGS) entry which is preliminary data.</text>
</comment>
<dbReference type="AlphaFoldDB" id="A0A545TPV7"/>
<dbReference type="RefSeq" id="WP_142897473.1">
    <property type="nucleotide sequence ID" value="NZ_ML660056.1"/>
</dbReference>